<proteinExistence type="predicted"/>
<name>A0ABN8IEJ7_9NEOP</name>
<dbReference type="EMBL" id="OW152834">
    <property type="protein sequence ID" value="CAH2055993.1"/>
    <property type="molecule type" value="Genomic_DNA"/>
</dbReference>
<evidence type="ECO:0000313" key="2">
    <source>
        <dbReference type="Proteomes" id="UP000837857"/>
    </source>
</evidence>
<sequence>MTRWSIHLVRRSWSTLDRQYTLWRLFVVPPSRLQSATAKVQSAYPHISRWRPSPTYAKWCFRVFLTTEGGKTVQRNWFSWRTMIAHLIAHSAVAECGRVHSLPSTEPRLVLLINYYYRLLVMCVAGKRQVAIVPDALFPETALCQL</sequence>
<gene>
    <name evidence="1" type="ORF">IPOD504_LOCUS9275</name>
</gene>
<evidence type="ECO:0000313" key="1">
    <source>
        <dbReference type="EMBL" id="CAH2055993.1"/>
    </source>
</evidence>
<dbReference type="Proteomes" id="UP000837857">
    <property type="component" value="Chromosome 22"/>
</dbReference>
<accession>A0ABN8IEJ7</accession>
<keyword evidence="2" id="KW-1185">Reference proteome</keyword>
<feature type="non-terminal residue" evidence="1">
    <location>
        <position position="1"/>
    </location>
</feature>
<organism evidence="1 2">
    <name type="scientific">Iphiclides podalirius</name>
    <name type="common">scarce swallowtail</name>
    <dbReference type="NCBI Taxonomy" id="110791"/>
    <lineage>
        <taxon>Eukaryota</taxon>
        <taxon>Metazoa</taxon>
        <taxon>Ecdysozoa</taxon>
        <taxon>Arthropoda</taxon>
        <taxon>Hexapoda</taxon>
        <taxon>Insecta</taxon>
        <taxon>Pterygota</taxon>
        <taxon>Neoptera</taxon>
        <taxon>Endopterygota</taxon>
        <taxon>Lepidoptera</taxon>
        <taxon>Glossata</taxon>
        <taxon>Ditrysia</taxon>
        <taxon>Papilionoidea</taxon>
        <taxon>Papilionidae</taxon>
        <taxon>Papilioninae</taxon>
        <taxon>Iphiclides</taxon>
    </lineage>
</organism>
<protein>
    <submittedName>
        <fullName evidence="1">Uncharacterized protein</fullName>
    </submittedName>
</protein>
<reference evidence="1" key="1">
    <citation type="submission" date="2022-03" db="EMBL/GenBank/DDBJ databases">
        <authorList>
            <person name="Martin H S."/>
        </authorList>
    </citation>
    <scope>NUCLEOTIDE SEQUENCE</scope>
</reference>